<proteinExistence type="predicted"/>
<reference evidence="1 2" key="1">
    <citation type="journal article" date="2019" name="Sci. Rep.">
        <title>Orb-weaving spider Araneus ventricosus genome elucidates the spidroin gene catalogue.</title>
        <authorList>
            <person name="Kono N."/>
            <person name="Nakamura H."/>
            <person name="Ohtoshi R."/>
            <person name="Moran D.A.P."/>
            <person name="Shinohara A."/>
            <person name="Yoshida Y."/>
            <person name="Fujiwara M."/>
            <person name="Mori M."/>
            <person name="Tomita M."/>
            <person name="Arakawa K."/>
        </authorList>
    </citation>
    <scope>NUCLEOTIDE SEQUENCE [LARGE SCALE GENOMIC DNA]</scope>
</reference>
<sequence length="98" mass="11167">MARHPLYQPYDGPYRVLQRKEKVFYLDINGKQVSALIDRCKPAFSLNTDGKRKKNPNTASIRGTYFNSFDLNLNLHLLVIKFASQVDIVDTGWGMCSG</sequence>
<protein>
    <submittedName>
        <fullName evidence="1">Uncharacterized protein</fullName>
    </submittedName>
</protein>
<accession>A0A4Y2FXV0</accession>
<dbReference type="EMBL" id="BGPR01001130">
    <property type="protein sequence ID" value="GBM46280.1"/>
    <property type="molecule type" value="Genomic_DNA"/>
</dbReference>
<dbReference type="AlphaFoldDB" id="A0A4Y2FXV0"/>
<evidence type="ECO:0000313" key="1">
    <source>
        <dbReference type="EMBL" id="GBM46280.1"/>
    </source>
</evidence>
<comment type="caution">
    <text evidence="1">The sequence shown here is derived from an EMBL/GenBank/DDBJ whole genome shotgun (WGS) entry which is preliminary data.</text>
</comment>
<dbReference type="OrthoDB" id="8067857at2759"/>
<name>A0A4Y2FXV0_ARAVE</name>
<organism evidence="1 2">
    <name type="scientific">Araneus ventricosus</name>
    <name type="common">Orbweaver spider</name>
    <name type="synonym">Epeira ventricosa</name>
    <dbReference type="NCBI Taxonomy" id="182803"/>
    <lineage>
        <taxon>Eukaryota</taxon>
        <taxon>Metazoa</taxon>
        <taxon>Ecdysozoa</taxon>
        <taxon>Arthropoda</taxon>
        <taxon>Chelicerata</taxon>
        <taxon>Arachnida</taxon>
        <taxon>Araneae</taxon>
        <taxon>Araneomorphae</taxon>
        <taxon>Entelegynae</taxon>
        <taxon>Araneoidea</taxon>
        <taxon>Araneidae</taxon>
        <taxon>Araneus</taxon>
    </lineage>
</organism>
<dbReference type="Proteomes" id="UP000499080">
    <property type="component" value="Unassembled WGS sequence"/>
</dbReference>
<evidence type="ECO:0000313" key="2">
    <source>
        <dbReference type="Proteomes" id="UP000499080"/>
    </source>
</evidence>
<gene>
    <name evidence="1" type="ORF">AVEN_139839_1</name>
</gene>
<keyword evidence="2" id="KW-1185">Reference proteome</keyword>